<comment type="caution">
    <text evidence="1">The sequence shown here is derived from an EMBL/GenBank/DDBJ whole genome shotgun (WGS) entry which is preliminary data.</text>
</comment>
<name>A0A9D3W5C4_9ROSI</name>
<dbReference type="Proteomes" id="UP000828251">
    <property type="component" value="Unassembled WGS sequence"/>
</dbReference>
<sequence length="114" mass="12865">MRALLWVRSNNKDFMLQEKFWWIALQRCHETTPCGWLKFNVCGIAKENKAGCRGILRDLEEVARGVFYGDAGSNNAEVAEIGAVKIALEMNGNDMAFSLALAGVNRPQVFKAWW</sequence>
<accession>A0A9D3W5C4</accession>
<reference evidence="1 2" key="1">
    <citation type="journal article" date="2021" name="Plant Biotechnol. J.">
        <title>Multi-omics assisted identification of the key and species-specific regulatory components of drought-tolerant mechanisms in Gossypium stocksii.</title>
        <authorList>
            <person name="Yu D."/>
            <person name="Ke L."/>
            <person name="Zhang D."/>
            <person name="Wu Y."/>
            <person name="Sun Y."/>
            <person name="Mei J."/>
            <person name="Sun J."/>
            <person name="Sun Y."/>
        </authorList>
    </citation>
    <scope>NUCLEOTIDE SEQUENCE [LARGE SCALE GENOMIC DNA]</scope>
    <source>
        <strain evidence="2">cv. E1</strain>
        <tissue evidence="1">Leaf</tissue>
    </source>
</reference>
<evidence type="ECO:0000313" key="2">
    <source>
        <dbReference type="Proteomes" id="UP000828251"/>
    </source>
</evidence>
<dbReference type="AlphaFoldDB" id="A0A9D3W5C4"/>
<protein>
    <recommendedName>
        <fullName evidence="3">RNase H type-1 domain-containing protein</fullName>
    </recommendedName>
</protein>
<gene>
    <name evidence="1" type="ORF">J1N35_012541</name>
</gene>
<keyword evidence="2" id="KW-1185">Reference proteome</keyword>
<proteinExistence type="predicted"/>
<dbReference type="EMBL" id="JAIQCV010000004">
    <property type="protein sequence ID" value="KAH1108773.1"/>
    <property type="molecule type" value="Genomic_DNA"/>
</dbReference>
<evidence type="ECO:0000313" key="1">
    <source>
        <dbReference type="EMBL" id="KAH1108773.1"/>
    </source>
</evidence>
<evidence type="ECO:0008006" key="3">
    <source>
        <dbReference type="Google" id="ProtNLM"/>
    </source>
</evidence>
<organism evidence="1 2">
    <name type="scientific">Gossypium stocksii</name>
    <dbReference type="NCBI Taxonomy" id="47602"/>
    <lineage>
        <taxon>Eukaryota</taxon>
        <taxon>Viridiplantae</taxon>
        <taxon>Streptophyta</taxon>
        <taxon>Embryophyta</taxon>
        <taxon>Tracheophyta</taxon>
        <taxon>Spermatophyta</taxon>
        <taxon>Magnoliopsida</taxon>
        <taxon>eudicotyledons</taxon>
        <taxon>Gunneridae</taxon>
        <taxon>Pentapetalae</taxon>
        <taxon>rosids</taxon>
        <taxon>malvids</taxon>
        <taxon>Malvales</taxon>
        <taxon>Malvaceae</taxon>
        <taxon>Malvoideae</taxon>
        <taxon>Gossypium</taxon>
    </lineage>
</organism>